<name>A0A834YP15_TETSI</name>
<dbReference type="Pfam" id="PF01087">
    <property type="entry name" value="GalP_UDP_transf"/>
    <property type="match status" value="1"/>
</dbReference>
<keyword evidence="3" id="KW-0119">Carbohydrate metabolism</keyword>
<evidence type="ECO:0000313" key="5">
    <source>
        <dbReference type="EMBL" id="KAF8392769.1"/>
    </source>
</evidence>
<reference evidence="5 6" key="1">
    <citation type="submission" date="2020-04" db="EMBL/GenBank/DDBJ databases">
        <title>Plant Genome Project.</title>
        <authorList>
            <person name="Zhang R.-G."/>
        </authorList>
    </citation>
    <scope>NUCLEOTIDE SEQUENCE [LARGE SCALE GENOMIC DNA]</scope>
    <source>
        <strain evidence="5">YNK0</strain>
        <tissue evidence="5">Leaf</tissue>
    </source>
</reference>
<sequence>MSDLFPPVLDNVLLAYKERIEQLQCHELIKYVQVFKNHGASAGASMSHSHSQIMALPIVPPTVSARLGSIEGVVR</sequence>
<dbReference type="InterPro" id="IPR005849">
    <property type="entry name" value="GalP_Utransf_N"/>
</dbReference>
<protein>
    <recommendedName>
        <fullName evidence="4">Galactose-1-phosphate uridyl transferase N-terminal domain-containing protein</fullName>
    </recommendedName>
</protein>
<accession>A0A834YP15</accession>
<evidence type="ECO:0000256" key="2">
    <source>
        <dbReference type="ARBA" id="ARBA00022695"/>
    </source>
</evidence>
<dbReference type="GO" id="GO:0006012">
    <property type="term" value="P:galactose metabolic process"/>
    <property type="evidence" value="ECO:0007669"/>
    <property type="project" value="InterPro"/>
</dbReference>
<organism evidence="5 6">
    <name type="scientific">Tetracentron sinense</name>
    <name type="common">Spur-leaf</name>
    <dbReference type="NCBI Taxonomy" id="13715"/>
    <lineage>
        <taxon>Eukaryota</taxon>
        <taxon>Viridiplantae</taxon>
        <taxon>Streptophyta</taxon>
        <taxon>Embryophyta</taxon>
        <taxon>Tracheophyta</taxon>
        <taxon>Spermatophyta</taxon>
        <taxon>Magnoliopsida</taxon>
        <taxon>Trochodendrales</taxon>
        <taxon>Trochodendraceae</taxon>
        <taxon>Tetracentron</taxon>
    </lineage>
</organism>
<evidence type="ECO:0000259" key="4">
    <source>
        <dbReference type="Pfam" id="PF01087"/>
    </source>
</evidence>
<dbReference type="InterPro" id="IPR053177">
    <property type="entry name" value="ADP-glucose_phosphorylase"/>
</dbReference>
<keyword evidence="1" id="KW-0808">Transferase</keyword>
<feature type="domain" description="Galactose-1-phosphate uridyl transferase N-terminal" evidence="4">
    <location>
        <begin position="4"/>
        <end position="60"/>
    </location>
</feature>
<dbReference type="SUPFAM" id="SSF54197">
    <property type="entry name" value="HIT-like"/>
    <property type="match status" value="1"/>
</dbReference>
<dbReference type="InterPro" id="IPR036265">
    <property type="entry name" value="HIT-like_sf"/>
</dbReference>
<comment type="caution">
    <text evidence="5">The sequence shown here is derived from an EMBL/GenBank/DDBJ whole genome shotgun (WGS) entry which is preliminary data.</text>
</comment>
<dbReference type="Gene3D" id="3.30.428.10">
    <property type="entry name" value="HIT-like"/>
    <property type="match status" value="1"/>
</dbReference>
<proteinExistence type="predicted"/>
<evidence type="ECO:0000256" key="3">
    <source>
        <dbReference type="ARBA" id="ARBA00023277"/>
    </source>
</evidence>
<keyword evidence="6" id="KW-1185">Reference proteome</keyword>
<dbReference type="PANTHER" id="PTHR42763">
    <property type="entry name" value="ADP-GLUCOSE PHOSPHORYLASE"/>
    <property type="match status" value="1"/>
</dbReference>
<dbReference type="AlphaFoldDB" id="A0A834YP15"/>
<dbReference type="PANTHER" id="PTHR42763:SF2">
    <property type="entry name" value="ADP-GLUCOSE PHOSPHORYLASE"/>
    <property type="match status" value="1"/>
</dbReference>
<dbReference type="EMBL" id="JABCRI010000015">
    <property type="protein sequence ID" value="KAF8392769.1"/>
    <property type="molecule type" value="Genomic_DNA"/>
</dbReference>
<dbReference type="GO" id="GO:0008108">
    <property type="term" value="F:UDP-glucose:hexose-1-phosphate uridylyltransferase activity"/>
    <property type="evidence" value="ECO:0007669"/>
    <property type="project" value="InterPro"/>
</dbReference>
<dbReference type="Proteomes" id="UP000655225">
    <property type="component" value="Unassembled WGS sequence"/>
</dbReference>
<evidence type="ECO:0000313" key="6">
    <source>
        <dbReference type="Proteomes" id="UP000655225"/>
    </source>
</evidence>
<dbReference type="OrthoDB" id="418412at2759"/>
<gene>
    <name evidence="5" type="ORF">HHK36_021006</name>
</gene>
<keyword evidence="2" id="KW-0548">Nucleotidyltransferase</keyword>
<evidence type="ECO:0000256" key="1">
    <source>
        <dbReference type="ARBA" id="ARBA00022679"/>
    </source>
</evidence>